<evidence type="ECO:0000313" key="2">
    <source>
        <dbReference type="Proteomes" id="UP001607303"/>
    </source>
</evidence>
<evidence type="ECO:0000313" key="1">
    <source>
        <dbReference type="EMBL" id="KAL2744784.1"/>
    </source>
</evidence>
<organism evidence="1 2">
    <name type="scientific">Vespula maculifrons</name>
    <name type="common">Eastern yellow jacket</name>
    <name type="synonym">Wasp</name>
    <dbReference type="NCBI Taxonomy" id="7453"/>
    <lineage>
        <taxon>Eukaryota</taxon>
        <taxon>Metazoa</taxon>
        <taxon>Ecdysozoa</taxon>
        <taxon>Arthropoda</taxon>
        <taxon>Hexapoda</taxon>
        <taxon>Insecta</taxon>
        <taxon>Pterygota</taxon>
        <taxon>Neoptera</taxon>
        <taxon>Endopterygota</taxon>
        <taxon>Hymenoptera</taxon>
        <taxon>Apocrita</taxon>
        <taxon>Aculeata</taxon>
        <taxon>Vespoidea</taxon>
        <taxon>Vespidae</taxon>
        <taxon>Vespinae</taxon>
        <taxon>Vespula</taxon>
    </lineage>
</organism>
<comment type="caution">
    <text evidence="1">The sequence shown here is derived from an EMBL/GenBank/DDBJ whole genome shotgun (WGS) entry which is preliminary data.</text>
</comment>
<dbReference type="Proteomes" id="UP001607303">
    <property type="component" value="Unassembled WGS sequence"/>
</dbReference>
<protein>
    <recommendedName>
        <fullName evidence="3">Maturase K</fullName>
    </recommendedName>
</protein>
<sequence length="158" mass="18508">MGGKSIVRFNVAFNFWIADNIFPLSRYLNLNDARTRIHRILQADLHLRRLILALTYELFSQRIQQRLLVPPMLKYSIERELAKRFGPVHAKVMKPSFYSSGLSDSTGRRKRLKSPSRKRSLLILNDATTNFILEKKKLETWETYIFVIGDSISLLQLR</sequence>
<keyword evidence="2" id="KW-1185">Reference proteome</keyword>
<name>A0ABD2CIV7_VESMC</name>
<reference evidence="1 2" key="1">
    <citation type="journal article" date="2024" name="Ann. Entomol. Soc. Am.">
        <title>Genomic analyses of the southern and eastern yellowjacket wasps (Hymenoptera: Vespidae) reveal evolutionary signatures of social life.</title>
        <authorList>
            <person name="Catto M.A."/>
            <person name="Caine P.B."/>
            <person name="Orr S.E."/>
            <person name="Hunt B.G."/>
            <person name="Goodisman M.A.D."/>
        </authorList>
    </citation>
    <scope>NUCLEOTIDE SEQUENCE [LARGE SCALE GENOMIC DNA]</scope>
    <source>
        <strain evidence="1">232</strain>
        <tissue evidence="1">Head and thorax</tissue>
    </source>
</reference>
<evidence type="ECO:0008006" key="3">
    <source>
        <dbReference type="Google" id="ProtNLM"/>
    </source>
</evidence>
<dbReference type="AlphaFoldDB" id="A0ABD2CIV7"/>
<proteinExistence type="predicted"/>
<gene>
    <name evidence="1" type="ORF">V1477_007326</name>
</gene>
<accession>A0ABD2CIV7</accession>
<dbReference type="EMBL" id="JAYRBN010000050">
    <property type="protein sequence ID" value="KAL2744784.1"/>
    <property type="molecule type" value="Genomic_DNA"/>
</dbReference>